<organism evidence="2 3">
    <name type="scientific">Tianweitania populi</name>
    <dbReference type="NCBI Taxonomy" id="1607949"/>
    <lineage>
        <taxon>Bacteria</taxon>
        <taxon>Pseudomonadati</taxon>
        <taxon>Pseudomonadota</taxon>
        <taxon>Alphaproteobacteria</taxon>
        <taxon>Hyphomicrobiales</taxon>
        <taxon>Phyllobacteriaceae</taxon>
        <taxon>Tianweitania</taxon>
    </lineage>
</organism>
<protein>
    <recommendedName>
        <fullName evidence="4">Yip1 domain-containing protein</fullName>
    </recommendedName>
</protein>
<feature type="transmembrane region" description="Helical" evidence="1">
    <location>
        <begin position="91"/>
        <end position="118"/>
    </location>
</feature>
<reference evidence="2" key="1">
    <citation type="journal article" date="2014" name="Int. J. Syst. Evol. Microbiol.">
        <title>Complete genome sequence of Corynebacterium casei LMG S-19264T (=DSM 44701T), isolated from a smear-ripened cheese.</title>
        <authorList>
            <consortium name="US DOE Joint Genome Institute (JGI-PGF)"/>
            <person name="Walter F."/>
            <person name="Albersmeier A."/>
            <person name="Kalinowski J."/>
            <person name="Ruckert C."/>
        </authorList>
    </citation>
    <scope>NUCLEOTIDE SEQUENCE</scope>
    <source>
        <strain evidence="2">KCTC 42249</strain>
    </source>
</reference>
<gene>
    <name evidence="2" type="ORF">GCM10016234_07220</name>
</gene>
<dbReference type="RefSeq" id="WP_189501677.1">
    <property type="nucleotide sequence ID" value="NZ_BMZQ01000001.1"/>
</dbReference>
<keyword evidence="3" id="KW-1185">Reference proteome</keyword>
<dbReference type="Proteomes" id="UP000630142">
    <property type="component" value="Unassembled WGS sequence"/>
</dbReference>
<keyword evidence="1" id="KW-1133">Transmembrane helix</keyword>
<name>A0A8J3DN35_9HYPH</name>
<accession>A0A8J3DN35</accession>
<evidence type="ECO:0008006" key="4">
    <source>
        <dbReference type="Google" id="ProtNLM"/>
    </source>
</evidence>
<feature type="transmembrane region" description="Helical" evidence="1">
    <location>
        <begin position="160"/>
        <end position="184"/>
    </location>
</feature>
<feature type="transmembrane region" description="Helical" evidence="1">
    <location>
        <begin position="49"/>
        <end position="71"/>
    </location>
</feature>
<comment type="caution">
    <text evidence="2">The sequence shown here is derived from an EMBL/GenBank/DDBJ whole genome shotgun (WGS) entry which is preliminary data.</text>
</comment>
<dbReference type="EMBL" id="BMZQ01000001">
    <property type="protein sequence ID" value="GHD08085.1"/>
    <property type="molecule type" value="Genomic_DNA"/>
</dbReference>
<feature type="transmembrane region" description="Helical" evidence="1">
    <location>
        <begin position="130"/>
        <end position="154"/>
    </location>
</feature>
<reference evidence="2" key="2">
    <citation type="submission" date="2020-09" db="EMBL/GenBank/DDBJ databases">
        <authorList>
            <person name="Sun Q."/>
            <person name="Kim S."/>
        </authorList>
    </citation>
    <scope>NUCLEOTIDE SEQUENCE</scope>
    <source>
        <strain evidence="2">KCTC 42249</strain>
    </source>
</reference>
<proteinExistence type="predicted"/>
<sequence length="228" mass="24071">MVMIAGSDDRPLPSIFVAYILDGFRAFARPVTTISGAAERHLSYGQLTLVALGFLVLAILLGIAPPLLAPYAGSLDSVPSGFVDFSRSTQVFIGVLSAAPLLLLFFSLAILFFIGVVLGGKASFRRFGSAGMVLAGVWLVGHFLQLVLFGSALLVPDSELLALIRLALPLLLAVILISFSVLTMRYGLQLDQLRSFAAVMILLALSAAESFIMGGHVFGTLSATGQLI</sequence>
<evidence type="ECO:0000256" key="1">
    <source>
        <dbReference type="SAM" id="Phobius"/>
    </source>
</evidence>
<evidence type="ECO:0000313" key="3">
    <source>
        <dbReference type="Proteomes" id="UP000630142"/>
    </source>
</evidence>
<keyword evidence="1" id="KW-0812">Transmembrane</keyword>
<keyword evidence="1" id="KW-0472">Membrane</keyword>
<evidence type="ECO:0000313" key="2">
    <source>
        <dbReference type="EMBL" id="GHD08085.1"/>
    </source>
</evidence>
<feature type="transmembrane region" description="Helical" evidence="1">
    <location>
        <begin position="196"/>
        <end position="218"/>
    </location>
</feature>
<dbReference type="AlphaFoldDB" id="A0A8J3DN35"/>